<dbReference type="Proteomes" id="UP000008988">
    <property type="component" value="Unassembled WGS sequence"/>
</dbReference>
<sequence>MVSAVLWSFAFVVELSDDTVGWTLDDSGSVLSGFVEGETEAALVASSARLASCGGSCAPITEGIEFAFTGFSSCEVLLVLDSTTAGDWLLTSDFAFSSMEVAVFTNLLMFEFGEFNFCFFTCGSAFVIPVAGACVGMAWVG</sequence>
<feature type="transmembrane region" description="Helical" evidence="1">
    <location>
        <begin position="88"/>
        <end position="110"/>
    </location>
</feature>
<gene>
    <name evidence="3" type="ORF">AWRI1631_21970</name>
</gene>
<keyword evidence="1" id="KW-0472">Membrane</keyword>
<evidence type="ECO:0008006" key="5">
    <source>
        <dbReference type="Google" id="ProtNLM"/>
    </source>
</evidence>
<comment type="caution">
    <text evidence="3">The sequence shown here is derived from an EMBL/GenBank/DDBJ whole genome shotgun (WGS) entry which is preliminary data.</text>
</comment>
<evidence type="ECO:0000313" key="4">
    <source>
        <dbReference type="Proteomes" id="UP000008988"/>
    </source>
</evidence>
<evidence type="ECO:0000256" key="1">
    <source>
        <dbReference type="SAM" id="Phobius"/>
    </source>
</evidence>
<feature type="signal peptide" evidence="2">
    <location>
        <begin position="1"/>
        <end position="15"/>
    </location>
</feature>
<reference evidence="3 4" key="1">
    <citation type="journal article" date="2008" name="FEMS Yeast Res.">
        <title>Comparative genome analysis of a Saccharomyces cerevisiae wine strain.</title>
        <authorList>
            <person name="Borneman A.R."/>
            <person name="Forgan A.H."/>
            <person name="Pretorius I.S."/>
            <person name="Chambers P.J."/>
        </authorList>
    </citation>
    <scope>NUCLEOTIDE SEQUENCE [LARGE SCALE GENOMIC DNA]</scope>
    <source>
        <strain evidence="3 4">AWRI1631</strain>
    </source>
</reference>
<proteinExistence type="predicted"/>
<evidence type="ECO:0000313" key="3">
    <source>
        <dbReference type="EMBL" id="EDZ73770.1"/>
    </source>
</evidence>
<keyword evidence="2" id="KW-0732">Signal</keyword>
<evidence type="ECO:0000256" key="2">
    <source>
        <dbReference type="SAM" id="SignalP"/>
    </source>
</evidence>
<feature type="chain" id="PRO_5011977112" description="Secreted protein" evidence="2">
    <location>
        <begin position="16"/>
        <end position="141"/>
    </location>
</feature>
<keyword evidence="1" id="KW-1133">Transmembrane helix</keyword>
<dbReference type="AlphaFoldDB" id="B5VE74"/>
<dbReference type="EMBL" id="ABSV01000123">
    <property type="protein sequence ID" value="EDZ73770.1"/>
    <property type="molecule type" value="Genomic_DNA"/>
</dbReference>
<keyword evidence="1" id="KW-0812">Transmembrane</keyword>
<organism evidence="3 4">
    <name type="scientific">Saccharomyces cerevisiae (strain AWRI1631)</name>
    <name type="common">Baker's yeast</name>
    <dbReference type="NCBI Taxonomy" id="545124"/>
    <lineage>
        <taxon>Eukaryota</taxon>
        <taxon>Fungi</taxon>
        <taxon>Dikarya</taxon>
        <taxon>Ascomycota</taxon>
        <taxon>Saccharomycotina</taxon>
        <taxon>Saccharomycetes</taxon>
        <taxon>Saccharomycetales</taxon>
        <taxon>Saccharomycetaceae</taxon>
        <taxon>Saccharomyces</taxon>
    </lineage>
</organism>
<feature type="transmembrane region" description="Helical" evidence="1">
    <location>
        <begin position="117"/>
        <end position="140"/>
    </location>
</feature>
<protein>
    <recommendedName>
        <fullName evidence="5">Secreted protein</fullName>
    </recommendedName>
</protein>
<accession>B5VE74</accession>
<name>B5VE74_YEAS6</name>